<evidence type="ECO:0000259" key="1">
    <source>
        <dbReference type="Pfam" id="PF03625"/>
    </source>
</evidence>
<gene>
    <name evidence="2" type="ORF">THFILI_07145</name>
</gene>
<dbReference type="AlphaFoldDB" id="A0A0D6XCI1"/>
<dbReference type="InterPro" id="IPR035923">
    <property type="entry name" value="TT1751-like_sf"/>
</dbReference>
<sequence>MAYRVKGRLEEVRARLVEALKEEGFGVLSEIPISEVLRARAGVEMEPYLVLGACNPQLARRALEADRRAGVLLPCNLVLRQVEEEVEVLLQNPLAFFPLLPDLPEGVAREALDRLQRAVGRLEG</sequence>
<dbReference type="PANTHER" id="PTHR38342:SF1">
    <property type="entry name" value="SLR5037 PROTEIN"/>
    <property type="match status" value="1"/>
</dbReference>
<dbReference type="InterPro" id="IPR005180">
    <property type="entry name" value="DUF302"/>
</dbReference>
<dbReference type="PANTHER" id="PTHR38342">
    <property type="entry name" value="SLR5037 PROTEIN"/>
    <property type="match status" value="1"/>
</dbReference>
<evidence type="ECO:0000313" key="2">
    <source>
        <dbReference type="EMBL" id="KIX84578.1"/>
    </source>
</evidence>
<name>A0A0D6XCI1_THEFI</name>
<dbReference type="SUPFAM" id="SSF103247">
    <property type="entry name" value="TT1751-like"/>
    <property type="match status" value="1"/>
</dbReference>
<reference evidence="2 3" key="1">
    <citation type="journal article" date="2015" name="Genome Announc.">
        <title>Draft Genome Sequence of the Thermophile Thermus filiformis ATCC 43280, Producer of Carotenoid-(Di)glucoside-Branched Fatty Acid (Di)esters and Source of Hyperthermostable Enzymes of Biotechnological Interest.</title>
        <authorList>
            <person name="Mandelli F."/>
            <person name="Oliveira Ramires B."/>
            <person name="Couger M.B."/>
            <person name="Paixao D.A."/>
            <person name="Camilo C.M."/>
            <person name="Polikarpov I."/>
            <person name="Prade R."/>
            <person name="Riano-Pachon D.M."/>
            <person name="Squina F.M."/>
        </authorList>
    </citation>
    <scope>NUCLEOTIDE SEQUENCE [LARGE SCALE GENOMIC DNA]</scope>
    <source>
        <strain evidence="2 3">ATCC 43280</strain>
    </source>
</reference>
<feature type="domain" description="DUF302" evidence="1">
    <location>
        <begin position="31"/>
        <end position="93"/>
    </location>
</feature>
<protein>
    <recommendedName>
        <fullName evidence="1">DUF302 domain-containing protein</fullName>
    </recommendedName>
</protein>
<dbReference type="STRING" id="276.THFILI_07145"/>
<dbReference type="PIRSF" id="PIRSF021774">
    <property type="entry name" value="UCP021774"/>
    <property type="match status" value="1"/>
</dbReference>
<keyword evidence="3" id="KW-1185">Reference proteome</keyword>
<proteinExistence type="predicted"/>
<dbReference type="Gene3D" id="3.30.310.70">
    <property type="entry name" value="TT1751-like domain"/>
    <property type="match status" value="1"/>
</dbReference>
<dbReference type="CDD" id="cd14797">
    <property type="entry name" value="DUF302"/>
    <property type="match status" value="1"/>
</dbReference>
<organism evidence="2 3">
    <name type="scientific">Thermus filiformis</name>
    <dbReference type="NCBI Taxonomy" id="276"/>
    <lineage>
        <taxon>Bacteria</taxon>
        <taxon>Thermotogati</taxon>
        <taxon>Deinococcota</taxon>
        <taxon>Deinococci</taxon>
        <taxon>Thermales</taxon>
        <taxon>Thermaceae</taxon>
        <taxon>Thermus</taxon>
    </lineage>
</organism>
<dbReference type="EMBL" id="JPSL02000039">
    <property type="protein sequence ID" value="KIX84578.1"/>
    <property type="molecule type" value="Genomic_DNA"/>
</dbReference>
<dbReference type="OrthoDB" id="9791067at2"/>
<evidence type="ECO:0000313" key="3">
    <source>
        <dbReference type="Proteomes" id="UP000030364"/>
    </source>
</evidence>
<dbReference type="Pfam" id="PF03625">
    <property type="entry name" value="DUF302"/>
    <property type="match status" value="1"/>
</dbReference>
<dbReference type="InterPro" id="IPR016796">
    <property type="entry name" value="UCP021774"/>
</dbReference>
<accession>A0A0D6XCI1</accession>
<dbReference type="Proteomes" id="UP000030364">
    <property type="component" value="Unassembled WGS sequence"/>
</dbReference>
<comment type="caution">
    <text evidence="2">The sequence shown here is derived from an EMBL/GenBank/DDBJ whole genome shotgun (WGS) entry which is preliminary data.</text>
</comment>